<dbReference type="PANTHER" id="PTHR14270:SF0">
    <property type="entry name" value="NONSENSE-MEDIATED MRNA DECAY FACTOR SMG9"/>
    <property type="match status" value="1"/>
</dbReference>
<dbReference type="Proteomes" id="UP000248484">
    <property type="component" value="Chromosome 17"/>
</dbReference>
<keyword evidence="5" id="KW-1185">Reference proteome</keyword>
<dbReference type="CTD" id="56006"/>
<dbReference type="GeneID" id="114484105"/>
<feature type="compositionally biased region" description="Pro residues" evidence="4">
    <location>
        <begin position="62"/>
        <end position="73"/>
    </location>
</feature>
<reference evidence="6" key="1">
    <citation type="submission" date="2025-08" db="UniProtKB">
        <authorList>
            <consortium name="RefSeq"/>
        </authorList>
    </citation>
    <scope>IDENTIFICATION</scope>
    <source>
        <tissue evidence="6">Muscle</tissue>
    </source>
</reference>
<dbReference type="InterPro" id="IPR039177">
    <property type="entry name" value="SMG9"/>
</dbReference>
<protein>
    <recommendedName>
        <fullName evidence="3">Nonsense-mediated mRNA decay factor SMG9</fullName>
    </recommendedName>
</protein>
<gene>
    <name evidence="6" type="primary">SMG9</name>
</gene>
<comment type="similarity">
    <text evidence="1">Belongs to the SMG9 family.</text>
</comment>
<evidence type="ECO:0000256" key="2">
    <source>
        <dbReference type="ARBA" id="ARBA00023161"/>
    </source>
</evidence>
<feature type="compositionally biased region" description="Low complexity" evidence="4">
    <location>
        <begin position="49"/>
        <end position="61"/>
    </location>
</feature>
<accession>A0A455AEA5</accession>
<dbReference type="GO" id="GO:0000184">
    <property type="term" value="P:nuclear-transcribed mRNA catabolic process, nonsense-mediated decay"/>
    <property type="evidence" value="ECO:0007669"/>
    <property type="project" value="UniProtKB-KW"/>
</dbReference>
<evidence type="ECO:0000313" key="5">
    <source>
        <dbReference type="Proteomes" id="UP000248484"/>
    </source>
</evidence>
<dbReference type="InterPro" id="IPR027417">
    <property type="entry name" value="P-loop_NTPase"/>
</dbReference>
<proteinExistence type="inferred from homology"/>
<sequence>MQKTPIILSKPPAERSKQPPTPTAPAAPPAPAPLEKPIVLMKPREEGKGPAATASASTPEGTAPPPTAAPAPPKGEKEGQRPTQPVYQIQNRGMGTAAPAAMDPVVGQAKLLPPERMKHSIKLVDDQMNWCDSAIEYLLDQTDVLVVGVLGLQGTGKSMVMSLLSANTPEEDQRAYVFRAQSAEMKERGGNQTSGIDFFITQERIVFLDTQVLTPHSPHPAACSTHLHPQMCLSQNPAWIPWGSGQAMDMLVPLGKLCLFLALSLFLSDFTPSPLPSIVYTGA</sequence>
<keyword evidence="2" id="KW-0866">Nonsense-mediated mRNA decay</keyword>
<feature type="compositionally biased region" description="Pro residues" evidence="4">
    <location>
        <begin position="19"/>
        <end position="34"/>
    </location>
</feature>
<evidence type="ECO:0000256" key="4">
    <source>
        <dbReference type="SAM" id="MobiDB-lite"/>
    </source>
</evidence>
<evidence type="ECO:0000256" key="3">
    <source>
        <dbReference type="ARBA" id="ARBA00029510"/>
    </source>
</evidence>
<dbReference type="Gene3D" id="3.40.50.300">
    <property type="entry name" value="P-loop containing nucleotide triphosphate hydrolases"/>
    <property type="match status" value="1"/>
</dbReference>
<dbReference type="RefSeq" id="XP_028334058.1">
    <property type="nucleotide sequence ID" value="XM_028478257.2"/>
</dbReference>
<organism evidence="5 6">
    <name type="scientific">Physeter macrocephalus</name>
    <name type="common">Sperm whale</name>
    <name type="synonym">Physeter catodon</name>
    <dbReference type="NCBI Taxonomy" id="9755"/>
    <lineage>
        <taxon>Eukaryota</taxon>
        <taxon>Metazoa</taxon>
        <taxon>Chordata</taxon>
        <taxon>Craniata</taxon>
        <taxon>Vertebrata</taxon>
        <taxon>Euteleostomi</taxon>
        <taxon>Mammalia</taxon>
        <taxon>Eutheria</taxon>
        <taxon>Laurasiatheria</taxon>
        <taxon>Artiodactyla</taxon>
        <taxon>Whippomorpha</taxon>
        <taxon>Cetacea</taxon>
        <taxon>Odontoceti</taxon>
        <taxon>Physeteridae</taxon>
        <taxon>Physeter</taxon>
    </lineage>
</organism>
<dbReference type="AlphaFoldDB" id="A0A455AEA5"/>
<dbReference type="PANTHER" id="PTHR14270">
    <property type="entry name" value="NONSENSE-MEDIATED MRNA DECAY FACTOR SMG9"/>
    <property type="match status" value="1"/>
</dbReference>
<evidence type="ECO:0000313" key="6">
    <source>
        <dbReference type="RefSeq" id="XP_028334058.1"/>
    </source>
</evidence>
<feature type="region of interest" description="Disordered" evidence="4">
    <location>
        <begin position="1"/>
        <end position="83"/>
    </location>
</feature>
<name>A0A455AEA5_PHYMC</name>
<evidence type="ECO:0000256" key="1">
    <source>
        <dbReference type="ARBA" id="ARBA00007712"/>
    </source>
</evidence>